<dbReference type="Proteomes" id="UP000636479">
    <property type="component" value="Unassembled WGS sequence"/>
</dbReference>
<evidence type="ECO:0000313" key="2">
    <source>
        <dbReference type="Proteomes" id="UP000636479"/>
    </source>
</evidence>
<evidence type="ECO:0000313" key="1">
    <source>
        <dbReference type="EMBL" id="KAF7310087.1"/>
    </source>
</evidence>
<name>A0A8H6T496_9AGAR</name>
<dbReference type="AlphaFoldDB" id="A0A8H6T496"/>
<organism evidence="1 2">
    <name type="scientific">Mycena indigotica</name>
    <dbReference type="NCBI Taxonomy" id="2126181"/>
    <lineage>
        <taxon>Eukaryota</taxon>
        <taxon>Fungi</taxon>
        <taxon>Dikarya</taxon>
        <taxon>Basidiomycota</taxon>
        <taxon>Agaricomycotina</taxon>
        <taxon>Agaricomycetes</taxon>
        <taxon>Agaricomycetidae</taxon>
        <taxon>Agaricales</taxon>
        <taxon>Marasmiineae</taxon>
        <taxon>Mycenaceae</taxon>
        <taxon>Mycena</taxon>
    </lineage>
</organism>
<comment type="caution">
    <text evidence="1">The sequence shown here is derived from an EMBL/GenBank/DDBJ whole genome shotgun (WGS) entry which is preliminary data.</text>
</comment>
<sequence>MPSSQSPKPLPTLTQLCAARVSLDTPVENFSIVPNHILPLLRYPMARKLNGHGEKLDDWLESHMEHLRNTTPSAARLLLLHCSDLPHSFHVTHMDATVISFDTVPKFRGCDLLDYFQPTSRHVTATSSEFHSQLQLVTDGLLNNLTWNGIALVGASVLFTLTDPITRGPHWLQTWRACPITLILLRDSTLSIEDRLRNILSCFKNNRPGRRYWIWRGIASISIVSDEDRRIDILQRIYDGPLEWLLEEPVDALGLLWDGLDLTATPCALRAIETSSNSINFRVIEADRRAFCTDNLSFDLLSLSLQGFALRLSETDLAGLYARSETADLGVAPRVKFRRDMNEQRSFVASLLPGGPPYPLRLELRTPAWFTEGLNESPGRSYLDSSTTLLRHVAFVEWVIQHDIQLCAPSYHVDGIMDIPLLNAPSLSRLTVWALTQSRRTWEHNRSHAFSPFIPRDNREMKFRHLLVASAMVDLFTIDEPALRLPLILPYNFFLRAKQVFVDQSRHFSSAASILQAFPLSPDPQLPGPGEENSHRPCLVVWTQPAFLPWTRTNPRMRRLWEILLAYRSIFNEIVAYSWETVSEFDADKVVHRFENTIASTMDWKSWYNDDRTNP</sequence>
<dbReference type="GeneID" id="59343168"/>
<dbReference type="EMBL" id="JACAZF010000003">
    <property type="protein sequence ID" value="KAF7310087.1"/>
    <property type="molecule type" value="Genomic_DNA"/>
</dbReference>
<gene>
    <name evidence="1" type="ORF">MIND_00382000</name>
</gene>
<keyword evidence="2" id="KW-1185">Reference proteome</keyword>
<dbReference type="RefSeq" id="XP_037223537.1">
    <property type="nucleotide sequence ID" value="XM_037360652.1"/>
</dbReference>
<reference evidence="1" key="1">
    <citation type="submission" date="2020-05" db="EMBL/GenBank/DDBJ databases">
        <title>Mycena genomes resolve the evolution of fungal bioluminescence.</title>
        <authorList>
            <person name="Tsai I.J."/>
        </authorList>
    </citation>
    <scope>NUCLEOTIDE SEQUENCE</scope>
    <source>
        <strain evidence="1">171206Taipei</strain>
    </source>
</reference>
<protein>
    <submittedName>
        <fullName evidence="1">Uncharacterized protein</fullName>
    </submittedName>
</protein>
<proteinExistence type="predicted"/>
<accession>A0A8H6T496</accession>